<dbReference type="AlphaFoldDB" id="A0A415MES1"/>
<dbReference type="RefSeq" id="WP_118369948.1">
    <property type="nucleotide sequence ID" value="NZ_QROY01000002.1"/>
</dbReference>
<evidence type="ECO:0000313" key="3">
    <source>
        <dbReference type="Proteomes" id="UP000285201"/>
    </source>
</evidence>
<organism evidence="2 3">
    <name type="scientific">Lachnospira eligens</name>
    <dbReference type="NCBI Taxonomy" id="39485"/>
    <lineage>
        <taxon>Bacteria</taxon>
        <taxon>Bacillati</taxon>
        <taxon>Bacillota</taxon>
        <taxon>Clostridia</taxon>
        <taxon>Lachnospirales</taxon>
        <taxon>Lachnospiraceae</taxon>
        <taxon>Lachnospira</taxon>
    </lineage>
</organism>
<evidence type="ECO:0000313" key="2">
    <source>
        <dbReference type="EMBL" id="RHL71220.1"/>
    </source>
</evidence>
<keyword evidence="1" id="KW-0175">Coiled coil</keyword>
<sequence length="175" mass="19871">MDKIKTEEGIYDINSIVHNGNILRISLVGNNTPTKFDRIDVSTQSGDIYATFEGYTTIYSHDDNNILELSNDGSIKSIEDNNNIGDNISESIDIELTEEQKAEIEKQNKINEINSKIYSIDNEFKTLDYIGIKIATGRATIDEYKDEIEKMTKLADEKNKLENELNKLQEVKDNG</sequence>
<proteinExistence type="predicted"/>
<accession>A0A415MES1</accession>
<gene>
    <name evidence="2" type="ORF">DW007_03490</name>
</gene>
<protein>
    <submittedName>
        <fullName evidence="2">Uncharacterized protein</fullName>
    </submittedName>
</protein>
<comment type="caution">
    <text evidence="2">The sequence shown here is derived from an EMBL/GenBank/DDBJ whole genome shotgun (WGS) entry which is preliminary data.</text>
</comment>
<dbReference type="EMBL" id="QROY01000002">
    <property type="protein sequence ID" value="RHL71220.1"/>
    <property type="molecule type" value="Genomic_DNA"/>
</dbReference>
<reference evidence="2 3" key="1">
    <citation type="submission" date="2018-08" db="EMBL/GenBank/DDBJ databases">
        <title>A genome reference for cultivated species of the human gut microbiota.</title>
        <authorList>
            <person name="Zou Y."/>
            <person name="Xue W."/>
            <person name="Luo G."/>
        </authorList>
    </citation>
    <scope>NUCLEOTIDE SEQUENCE [LARGE SCALE GENOMIC DNA]</scope>
    <source>
        <strain evidence="2 3">AF36-7BH</strain>
    </source>
</reference>
<dbReference type="Proteomes" id="UP000285201">
    <property type="component" value="Unassembled WGS sequence"/>
</dbReference>
<feature type="coiled-coil region" evidence="1">
    <location>
        <begin position="141"/>
        <end position="174"/>
    </location>
</feature>
<name>A0A415MES1_9FIRM</name>
<evidence type="ECO:0000256" key="1">
    <source>
        <dbReference type="SAM" id="Coils"/>
    </source>
</evidence>